<evidence type="ECO:0000313" key="2">
    <source>
        <dbReference type="EMBL" id="MDE1463682.1"/>
    </source>
</evidence>
<reference evidence="2 3" key="1">
    <citation type="submission" date="2022-11" db="EMBL/GenBank/DDBJ databases">
        <title>Spartinivicinus poritis sp. nov., isolated from scleractinian coral Porites lutea.</title>
        <authorList>
            <person name="Zhang G."/>
            <person name="Cai L."/>
            <person name="Wei Q."/>
        </authorList>
    </citation>
    <scope>NUCLEOTIDE SEQUENCE [LARGE SCALE GENOMIC DNA]</scope>
    <source>
        <strain evidence="2 3">A2-2</strain>
    </source>
</reference>
<comment type="caution">
    <text evidence="2">The sequence shown here is derived from an EMBL/GenBank/DDBJ whole genome shotgun (WGS) entry which is preliminary data.</text>
</comment>
<keyword evidence="1" id="KW-0732">Signal</keyword>
<evidence type="ECO:0000256" key="1">
    <source>
        <dbReference type="SAM" id="SignalP"/>
    </source>
</evidence>
<protein>
    <submittedName>
        <fullName evidence="2">Uncharacterized protein</fullName>
    </submittedName>
</protein>
<name>A0ABT5UBI2_9GAMM</name>
<accession>A0ABT5UBI2</accession>
<evidence type="ECO:0000313" key="3">
    <source>
        <dbReference type="Proteomes" id="UP001528823"/>
    </source>
</evidence>
<keyword evidence="3" id="KW-1185">Reference proteome</keyword>
<feature type="chain" id="PRO_5046279109" evidence="1">
    <location>
        <begin position="22"/>
        <end position="116"/>
    </location>
</feature>
<feature type="signal peptide" evidence="1">
    <location>
        <begin position="1"/>
        <end position="21"/>
    </location>
</feature>
<gene>
    <name evidence="2" type="ORF">ORQ98_17140</name>
</gene>
<dbReference type="Proteomes" id="UP001528823">
    <property type="component" value="Unassembled WGS sequence"/>
</dbReference>
<dbReference type="EMBL" id="JAPMOU010000023">
    <property type="protein sequence ID" value="MDE1463682.1"/>
    <property type="molecule type" value="Genomic_DNA"/>
</dbReference>
<proteinExistence type="predicted"/>
<dbReference type="RefSeq" id="WP_274690016.1">
    <property type="nucleotide sequence ID" value="NZ_JAPMOU010000023.1"/>
</dbReference>
<sequence length="116" mass="12818">MRKYLIAALTIAATTTTCANAEVNISADETSWSESDCTTQYTGNVKLQVNKVKEITSKHSERIDETNIRFTDNVKIKLDNAVITTEAATYTALDKQVLITMKSATVSNTYSCKTKK</sequence>
<organism evidence="2 3">
    <name type="scientific">Spartinivicinus poritis</name>
    <dbReference type="NCBI Taxonomy" id="2994640"/>
    <lineage>
        <taxon>Bacteria</taxon>
        <taxon>Pseudomonadati</taxon>
        <taxon>Pseudomonadota</taxon>
        <taxon>Gammaproteobacteria</taxon>
        <taxon>Oceanospirillales</taxon>
        <taxon>Zooshikellaceae</taxon>
        <taxon>Spartinivicinus</taxon>
    </lineage>
</organism>